<dbReference type="AlphaFoldDB" id="A0A6J4LB59"/>
<evidence type="ECO:0000256" key="2">
    <source>
        <dbReference type="ARBA" id="ARBA00009765"/>
    </source>
</evidence>
<dbReference type="SUPFAM" id="SSF143865">
    <property type="entry name" value="CorA soluble domain-like"/>
    <property type="match status" value="1"/>
</dbReference>
<name>A0A6J4LB59_9GAMM</name>
<keyword evidence="5 8" id="KW-0812">Transmembrane</keyword>
<dbReference type="GO" id="GO:0050897">
    <property type="term" value="F:cobalt ion binding"/>
    <property type="evidence" value="ECO:0007669"/>
    <property type="project" value="TreeGrafter"/>
</dbReference>
<evidence type="ECO:0000256" key="3">
    <source>
        <dbReference type="ARBA" id="ARBA00022448"/>
    </source>
</evidence>
<dbReference type="InterPro" id="IPR045863">
    <property type="entry name" value="CorA_TM1_TM2"/>
</dbReference>
<dbReference type="Gene3D" id="1.20.58.340">
    <property type="entry name" value="Magnesium transport protein CorA, transmembrane region"/>
    <property type="match status" value="2"/>
</dbReference>
<evidence type="ECO:0000313" key="9">
    <source>
        <dbReference type="EMBL" id="CAA9324156.1"/>
    </source>
</evidence>
<dbReference type="SUPFAM" id="SSF144083">
    <property type="entry name" value="Magnesium transport protein CorA, transmembrane region"/>
    <property type="match status" value="1"/>
</dbReference>
<evidence type="ECO:0008006" key="10">
    <source>
        <dbReference type="Google" id="ProtNLM"/>
    </source>
</evidence>
<feature type="transmembrane region" description="Helical" evidence="8">
    <location>
        <begin position="314"/>
        <end position="334"/>
    </location>
</feature>
<dbReference type="GO" id="GO:0000287">
    <property type="term" value="F:magnesium ion binding"/>
    <property type="evidence" value="ECO:0007669"/>
    <property type="project" value="TreeGrafter"/>
</dbReference>
<evidence type="ECO:0000256" key="7">
    <source>
        <dbReference type="ARBA" id="ARBA00023136"/>
    </source>
</evidence>
<keyword evidence="7 8" id="KW-0472">Membrane</keyword>
<evidence type="ECO:0000256" key="4">
    <source>
        <dbReference type="ARBA" id="ARBA00022475"/>
    </source>
</evidence>
<accession>A0A6J4LB59</accession>
<dbReference type="GO" id="GO:0005886">
    <property type="term" value="C:plasma membrane"/>
    <property type="evidence" value="ECO:0007669"/>
    <property type="project" value="UniProtKB-SubCell"/>
</dbReference>
<dbReference type="Pfam" id="PF01544">
    <property type="entry name" value="CorA"/>
    <property type="match status" value="1"/>
</dbReference>
<dbReference type="GO" id="GO:0015095">
    <property type="term" value="F:magnesium ion transmembrane transporter activity"/>
    <property type="evidence" value="ECO:0007669"/>
    <property type="project" value="TreeGrafter"/>
</dbReference>
<comment type="similarity">
    <text evidence="2">Belongs to the CorA metal ion transporter (MIT) (TC 1.A.35) family.</text>
</comment>
<sequence length="340" mass="37417">MDANAGDTQQVCSTTPAPTSPLVRMLHFDRDRAPEEVDVAALATCMPVADARLLWIDVTAAQVPDALLDALDLDASRVAIASGFAPALAVDGTWKYLQVFALDWQGRRPTTVPLTIAIGRNTIVTVHAAPVAFLQSVLDEEIDQLRVGSLDAMTFASTLLDRMLTDYLDARDEFENVLDRLELQILRNPQARLLRELQHMRRFASKLRQYLADQRDVFDAIGRPDFDPALSADATGHCQRLRARYAQVTESMEAARELVNGSFDLYTSRVAENTNQTMHTLTFVTVVIGVMATIAGVMGMNFKAPVYDTGLHGFIATLGGMLALAAVATGWLAWRRRAVR</sequence>
<dbReference type="GO" id="GO:0015087">
    <property type="term" value="F:cobalt ion transmembrane transporter activity"/>
    <property type="evidence" value="ECO:0007669"/>
    <property type="project" value="TreeGrafter"/>
</dbReference>
<dbReference type="PANTHER" id="PTHR46494">
    <property type="entry name" value="CORA FAMILY METAL ION TRANSPORTER (EUROFUNG)"/>
    <property type="match status" value="1"/>
</dbReference>
<evidence type="ECO:0000256" key="8">
    <source>
        <dbReference type="SAM" id="Phobius"/>
    </source>
</evidence>
<evidence type="ECO:0000256" key="1">
    <source>
        <dbReference type="ARBA" id="ARBA00004651"/>
    </source>
</evidence>
<evidence type="ECO:0000256" key="5">
    <source>
        <dbReference type="ARBA" id="ARBA00022692"/>
    </source>
</evidence>
<dbReference type="InterPro" id="IPR045861">
    <property type="entry name" value="CorA_cytoplasmic_dom"/>
</dbReference>
<dbReference type="EMBL" id="CADCUA010000354">
    <property type="protein sequence ID" value="CAA9324156.1"/>
    <property type="molecule type" value="Genomic_DNA"/>
</dbReference>
<keyword evidence="4" id="KW-1003">Cell membrane</keyword>
<reference evidence="9" key="1">
    <citation type="submission" date="2020-02" db="EMBL/GenBank/DDBJ databases">
        <authorList>
            <person name="Meier V. D."/>
        </authorList>
    </citation>
    <scope>NUCLEOTIDE SEQUENCE</scope>
    <source>
        <strain evidence="9">AVDCRST_MAG71</strain>
    </source>
</reference>
<organism evidence="9">
    <name type="scientific">uncultured Lysobacter sp</name>
    <dbReference type="NCBI Taxonomy" id="271060"/>
    <lineage>
        <taxon>Bacteria</taxon>
        <taxon>Pseudomonadati</taxon>
        <taxon>Pseudomonadota</taxon>
        <taxon>Gammaproteobacteria</taxon>
        <taxon>Lysobacterales</taxon>
        <taxon>Lysobacteraceae</taxon>
        <taxon>Lysobacter</taxon>
        <taxon>environmental samples</taxon>
    </lineage>
</organism>
<keyword evidence="6 8" id="KW-1133">Transmembrane helix</keyword>
<dbReference type="PANTHER" id="PTHR46494:SF1">
    <property type="entry name" value="CORA FAMILY METAL ION TRANSPORTER (EUROFUNG)"/>
    <property type="match status" value="1"/>
</dbReference>
<gene>
    <name evidence="9" type="ORF">AVDCRST_MAG71-1432</name>
</gene>
<evidence type="ECO:0000256" key="6">
    <source>
        <dbReference type="ARBA" id="ARBA00022989"/>
    </source>
</evidence>
<comment type="subcellular location">
    <subcellularLocation>
        <location evidence="1">Cell membrane</location>
        <topology evidence="1">Multi-pass membrane protein</topology>
    </subcellularLocation>
</comment>
<feature type="transmembrane region" description="Helical" evidence="8">
    <location>
        <begin position="281"/>
        <end position="302"/>
    </location>
</feature>
<protein>
    <recommendedName>
        <fullName evidence="10">Magnesium and cobalt transport protein CorA</fullName>
    </recommendedName>
</protein>
<dbReference type="InterPro" id="IPR002523">
    <property type="entry name" value="MgTranspt_CorA/ZnTranspt_ZntB"/>
</dbReference>
<keyword evidence="3" id="KW-0813">Transport</keyword>
<proteinExistence type="inferred from homology"/>